<proteinExistence type="predicted"/>
<feature type="domain" description="C2H2-type" evidence="3">
    <location>
        <begin position="417"/>
        <end position="442"/>
    </location>
</feature>
<feature type="domain" description="C2H2-type" evidence="3">
    <location>
        <begin position="387"/>
        <end position="411"/>
    </location>
</feature>
<dbReference type="SUPFAM" id="SSF57667">
    <property type="entry name" value="beta-beta-alpha zinc fingers"/>
    <property type="match status" value="1"/>
</dbReference>
<dbReference type="InterPro" id="IPR013087">
    <property type="entry name" value="Znf_C2H2_type"/>
</dbReference>
<evidence type="ECO:0000259" key="3">
    <source>
        <dbReference type="SMART" id="SM00355"/>
    </source>
</evidence>
<evidence type="ECO:0000256" key="1">
    <source>
        <dbReference type="SAM" id="Coils"/>
    </source>
</evidence>
<protein>
    <recommendedName>
        <fullName evidence="3">C2H2-type domain-containing protein</fullName>
    </recommendedName>
</protein>
<feature type="compositionally biased region" description="Low complexity" evidence="2">
    <location>
        <begin position="250"/>
        <end position="273"/>
    </location>
</feature>
<name>A0ABQ8J640_DERPT</name>
<feature type="compositionally biased region" description="Polar residues" evidence="2">
    <location>
        <begin position="470"/>
        <end position="501"/>
    </location>
</feature>
<accession>A0ABQ8J640</accession>
<evidence type="ECO:0000313" key="4">
    <source>
        <dbReference type="EMBL" id="KAH9418040.1"/>
    </source>
</evidence>
<dbReference type="EMBL" id="NJHN03000067">
    <property type="protein sequence ID" value="KAH9418040.1"/>
    <property type="molecule type" value="Genomic_DNA"/>
</dbReference>
<feature type="region of interest" description="Disordered" evidence="2">
    <location>
        <begin position="238"/>
        <end position="329"/>
    </location>
</feature>
<feature type="domain" description="C2H2-type" evidence="3">
    <location>
        <begin position="648"/>
        <end position="672"/>
    </location>
</feature>
<keyword evidence="1" id="KW-0175">Coiled coil</keyword>
<feature type="non-terminal residue" evidence="4">
    <location>
        <position position="752"/>
    </location>
</feature>
<feature type="compositionally biased region" description="Low complexity" evidence="2">
    <location>
        <begin position="446"/>
        <end position="469"/>
    </location>
</feature>
<feature type="non-terminal residue" evidence="4">
    <location>
        <position position="1"/>
    </location>
</feature>
<dbReference type="InterPro" id="IPR036236">
    <property type="entry name" value="Znf_C2H2_sf"/>
</dbReference>
<feature type="compositionally biased region" description="Polar residues" evidence="2">
    <location>
        <begin position="238"/>
        <end position="249"/>
    </location>
</feature>
<sequence>NHNQINRKNNSNFNLRLKDQQRKMMKTIFNQQQQQQQMNNNDDNDDKIFNQHNEQQYRRRLETEIDEMKELIFSMKHSINILEKIRRTSKEYIHYMRRLFYTYCYVKNNNNINKLQKIINEIDNDLDNWEQKYESILLFQQQSGNDDKIRSLFSLVDKQSTAIHSVIESFYKKINKKLTLLDLQRRQQQSQSDNVNTNNGMLFSSNKLPLNKDLARLNQSKRETSIQQQQQMIMSTDIPQSDNAVNNKQSTSSLNNSTISNTNNNNGIGSNLTAGGGVHRGNKNLRNLSENTSTNVTQQQQQSKYCSPSSSASSSSSSTSSSSTSLHNQCIDSSSITPAVNRNSIHSGRNNNHHQINNNIDQQKLNLSQQQQQQNLLQQQQANKPLLYCDYNGCKFQTNIRQRLVMHKRVHLGEVLYHCDVEGCGYFSNYKGNIKIHKKHRHRLPTTTDDNNGSTTTTATSTISPSNTNRATTRSISAANEAQQNHQIVNSKDIKLQQQSSSSYMDDHLIYNNNNGDNQSDIIMDNDSMIGTSTTTTTKRRGRKRKQRIYSEDSGHQHSQQQNFIHGQYSNLNNDDDNDNNNGGGGNVDDDSIINEFNLGFMADDVSSFGNDQFGGGIPLDGNNININSGGDNLIESTFIKNQSTNEYECNLDGCNYKTRWRHCIIGHQYLHAGIIKPFCCDFPGCQFRSNLRTNIDVHKQSRHKDFYLKQQQQQRSKRQQPQISTTKLYRCRYRGCSFTTPWPQTRFNHEL</sequence>
<feature type="compositionally biased region" description="Low complexity" evidence="2">
    <location>
        <begin position="298"/>
        <end position="325"/>
    </location>
</feature>
<feature type="compositionally biased region" description="Polar residues" evidence="2">
    <location>
        <begin position="557"/>
        <end position="572"/>
    </location>
</feature>
<feature type="compositionally biased region" description="Polar residues" evidence="2">
    <location>
        <begin position="284"/>
        <end position="297"/>
    </location>
</feature>
<feature type="region of interest" description="Disordered" evidence="2">
    <location>
        <begin position="444"/>
        <end position="501"/>
    </location>
</feature>
<evidence type="ECO:0000256" key="2">
    <source>
        <dbReference type="SAM" id="MobiDB-lite"/>
    </source>
</evidence>
<reference evidence="4 5" key="2">
    <citation type="journal article" date="2022" name="Mol. Biol. Evol.">
        <title>Comparative Genomics Reveals Insights into the Divergent Evolution of Astigmatic Mites and Household Pest Adaptations.</title>
        <authorList>
            <person name="Xiong Q."/>
            <person name="Wan A.T."/>
            <person name="Liu X."/>
            <person name="Fung C.S."/>
            <person name="Xiao X."/>
            <person name="Malainual N."/>
            <person name="Hou J."/>
            <person name="Wang L."/>
            <person name="Wang M."/>
            <person name="Yang K.Y."/>
            <person name="Cui Y."/>
            <person name="Leung E.L."/>
            <person name="Nong W."/>
            <person name="Shin S.K."/>
            <person name="Au S.W."/>
            <person name="Jeong K.Y."/>
            <person name="Chew F.T."/>
            <person name="Hui J.H."/>
            <person name="Leung T.F."/>
            <person name="Tungtrongchitr A."/>
            <person name="Zhong N."/>
            <person name="Liu Z."/>
            <person name="Tsui S.K."/>
        </authorList>
    </citation>
    <scope>NUCLEOTIDE SEQUENCE [LARGE SCALE GENOMIC DNA]</scope>
    <source>
        <strain evidence="4">Derp</strain>
    </source>
</reference>
<feature type="compositionally biased region" description="Basic residues" evidence="2">
    <location>
        <begin position="538"/>
        <end position="548"/>
    </location>
</feature>
<feature type="domain" description="C2H2-type" evidence="3">
    <location>
        <begin position="730"/>
        <end position="752"/>
    </location>
</feature>
<keyword evidence="5" id="KW-1185">Reference proteome</keyword>
<dbReference type="Proteomes" id="UP000887458">
    <property type="component" value="Unassembled WGS sequence"/>
</dbReference>
<reference evidence="4 5" key="1">
    <citation type="journal article" date="2018" name="J. Allergy Clin. Immunol.">
        <title>High-quality assembly of Dermatophagoides pteronyssinus genome and transcriptome reveals a wide range of novel allergens.</title>
        <authorList>
            <person name="Liu X.Y."/>
            <person name="Yang K.Y."/>
            <person name="Wang M.Q."/>
            <person name="Kwok J.S."/>
            <person name="Zeng X."/>
            <person name="Yang Z."/>
            <person name="Xiao X.J."/>
            <person name="Lau C.P."/>
            <person name="Li Y."/>
            <person name="Huang Z.M."/>
            <person name="Ba J.G."/>
            <person name="Yim A.K."/>
            <person name="Ouyang C.Y."/>
            <person name="Ngai S.M."/>
            <person name="Chan T.F."/>
            <person name="Leung E.L."/>
            <person name="Liu L."/>
            <person name="Liu Z.G."/>
            <person name="Tsui S.K."/>
        </authorList>
    </citation>
    <scope>NUCLEOTIDE SEQUENCE [LARGE SCALE GENOMIC DNA]</scope>
    <source>
        <strain evidence="4">Derp</strain>
    </source>
</reference>
<feature type="region of interest" description="Disordered" evidence="2">
    <location>
        <begin position="520"/>
        <end position="589"/>
    </location>
</feature>
<comment type="caution">
    <text evidence="4">The sequence shown here is derived from an EMBL/GenBank/DDBJ whole genome shotgun (WGS) entry which is preliminary data.</text>
</comment>
<dbReference type="SMART" id="SM00355">
    <property type="entry name" value="ZnF_C2H2"/>
    <property type="match status" value="5"/>
</dbReference>
<feature type="coiled-coil region" evidence="1">
    <location>
        <begin position="353"/>
        <end position="380"/>
    </location>
</feature>
<evidence type="ECO:0000313" key="5">
    <source>
        <dbReference type="Proteomes" id="UP000887458"/>
    </source>
</evidence>
<feature type="domain" description="C2H2-type" evidence="3">
    <location>
        <begin position="679"/>
        <end position="704"/>
    </location>
</feature>
<organism evidence="4 5">
    <name type="scientific">Dermatophagoides pteronyssinus</name>
    <name type="common">European house dust mite</name>
    <dbReference type="NCBI Taxonomy" id="6956"/>
    <lineage>
        <taxon>Eukaryota</taxon>
        <taxon>Metazoa</taxon>
        <taxon>Ecdysozoa</taxon>
        <taxon>Arthropoda</taxon>
        <taxon>Chelicerata</taxon>
        <taxon>Arachnida</taxon>
        <taxon>Acari</taxon>
        <taxon>Acariformes</taxon>
        <taxon>Sarcoptiformes</taxon>
        <taxon>Astigmata</taxon>
        <taxon>Psoroptidia</taxon>
        <taxon>Analgoidea</taxon>
        <taxon>Pyroglyphidae</taxon>
        <taxon>Dermatophagoidinae</taxon>
        <taxon>Dermatophagoides</taxon>
    </lineage>
</organism>
<dbReference type="Gene3D" id="3.30.160.60">
    <property type="entry name" value="Classic Zinc Finger"/>
    <property type="match status" value="1"/>
</dbReference>
<gene>
    <name evidence="4" type="ORF">DERP_008296</name>
</gene>